<feature type="compositionally biased region" description="Basic and acidic residues" evidence="2">
    <location>
        <begin position="119"/>
        <end position="158"/>
    </location>
</feature>
<feature type="compositionally biased region" description="Basic and acidic residues" evidence="2">
    <location>
        <begin position="89"/>
        <end position="102"/>
    </location>
</feature>
<protein>
    <submittedName>
        <fullName evidence="3">Uncharacterized protein</fullName>
    </submittedName>
</protein>
<feature type="compositionally biased region" description="Basic and acidic residues" evidence="2">
    <location>
        <begin position="246"/>
        <end position="278"/>
    </location>
</feature>
<accession>E2C908</accession>
<dbReference type="Proteomes" id="UP000008237">
    <property type="component" value="Unassembled WGS sequence"/>
</dbReference>
<dbReference type="EMBL" id="GL453765">
    <property type="protein sequence ID" value="EFN75564.1"/>
    <property type="molecule type" value="Genomic_DNA"/>
</dbReference>
<evidence type="ECO:0000256" key="2">
    <source>
        <dbReference type="SAM" id="MobiDB-lite"/>
    </source>
</evidence>
<feature type="region of interest" description="Disordered" evidence="2">
    <location>
        <begin position="70"/>
        <end position="318"/>
    </location>
</feature>
<feature type="compositionally biased region" description="Basic and acidic residues" evidence="2">
    <location>
        <begin position="192"/>
        <end position="215"/>
    </location>
</feature>
<name>E2C908_HARSA</name>
<evidence type="ECO:0000313" key="4">
    <source>
        <dbReference type="Proteomes" id="UP000008237"/>
    </source>
</evidence>
<gene>
    <name evidence="3" type="ORF">EAI_06339</name>
</gene>
<dbReference type="AlphaFoldDB" id="E2C908"/>
<evidence type="ECO:0000256" key="1">
    <source>
        <dbReference type="SAM" id="Coils"/>
    </source>
</evidence>
<proteinExistence type="predicted"/>
<feature type="compositionally biased region" description="Basic and acidic residues" evidence="2">
    <location>
        <begin position="308"/>
        <end position="318"/>
    </location>
</feature>
<reference evidence="3 4" key="1">
    <citation type="journal article" date="2010" name="Science">
        <title>Genomic comparison of the ants Camponotus floridanus and Harpegnathos saltator.</title>
        <authorList>
            <person name="Bonasio R."/>
            <person name="Zhang G."/>
            <person name="Ye C."/>
            <person name="Mutti N.S."/>
            <person name="Fang X."/>
            <person name="Qin N."/>
            <person name="Donahue G."/>
            <person name="Yang P."/>
            <person name="Li Q."/>
            <person name="Li C."/>
            <person name="Zhang P."/>
            <person name="Huang Z."/>
            <person name="Berger S.L."/>
            <person name="Reinberg D."/>
            <person name="Wang J."/>
            <person name="Liebig J."/>
        </authorList>
    </citation>
    <scope>NUCLEOTIDE SEQUENCE [LARGE SCALE GENOMIC DNA]</scope>
    <source>
        <strain evidence="3 4">R22 G/1</strain>
    </source>
</reference>
<feature type="coiled-coil region" evidence="1">
    <location>
        <begin position="16"/>
        <end position="43"/>
    </location>
</feature>
<organism evidence="4">
    <name type="scientific">Harpegnathos saltator</name>
    <name type="common">Jerdon's jumping ant</name>
    <dbReference type="NCBI Taxonomy" id="610380"/>
    <lineage>
        <taxon>Eukaryota</taxon>
        <taxon>Metazoa</taxon>
        <taxon>Ecdysozoa</taxon>
        <taxon>Arthropoda</taxon>
        <taxon>Hexapoda</taxon>
        <taxon>Insecta</taxon>
        <taxon>Pterygota</taxon>
        <taxon>Neoptera</taxon>
        <taxon>Endopterygota</taxon>
        <taxon>Hymenoptera</taxon>
        <taxon>Apocrita</taxon>
        <taxon>Aculeata</taxon>
        <taxon>Formicoidea</taxon>
        <taxon>Formicidae</taxon>
        <taxon>Ponerinae</taxon>
        <taxon>Ponerini</taxon>
        <taxon>Harpegnathos</taxon>
    </lineage>
</organism>
<keyword evidence="1" id="KW-0175">Coiled coil</keyword>
<sequence length="318" mass="36462">MLITPSASLIYFPMDYKALQKECEELHQQLQEEREREQQLEKTRYEIMKNKIPQMRRSLTECRENIRRIEASLASEIPPKPNTESPVTRQERESTSPTRENRTATPEAQQCDFPDFDIEQNKRIAETQKQPYRREPVLKLKKLDQTSAKKEDDEQITERRKKSGTKVQQVPAAKAPRPEAEDPGTSSGAAESVKRPVIRENRRVSLDIKLEKRPPAEQMQGLEAGDADGRQGFLTRPTDIQEGQGDSDRREERPGEPDRLRKDPEDQDRSEQQSEGLERFLAQLEGPGLSPPPRDEPSRGQQDTAEPDISRRDSGDAN</sequence>
<evidence type="ECO:0000313" key="3">
    <source>
        <dbReference type="EMBL" id="EFN75564.1"/>
    </source>
</evidence>
<dbReference type="InParanoid" id="E2C908"/>
<keyword evidence="4" id="KW-1185">Reference proteome</keyword>